<dbReference type="InterPro" id="IPR036397">
    <property type="entry name" value="RNaseH_sf"/>
</dbReference>
<feature type="region of interest" description="Disordered" evidence="1">
    <location>
        <begin position="242"/>
        <end position="288"/>
    </location>
</feature>
<dbReference type="Proteomes" id="UP001295740">
    <property type="component" value="Unassembled WGS sequence"/>
</dbReference>
<evidence type="ECO:0000313" key="3">
    <source>
        <dbReference type="Proteomes" id="UP001295740"/>
    </source>
</evidence>
<comment type="caution">
    <text evidence="2">The sequence shown here is derived from an EMBL/GenBank/DDBJ whole genome shotgun (WGS) entry which is preliminary data.</text>
</comment>
<evidence type="ECO:0000313" key="2">
    <source>
        <dbReference type="EMBL" id="CAJ2501416.1"/>
    </source>
</evidence>
<name>A0AAI8VBM7_9PEZI</name>
<dbReference type="AlphaFoldDB" id="A0AAI8VBM7"/>
<reference evidence="2" key="1">
    <citation type="submission" date="2023-10" db="EMBL/GenBank/DDBJ databases">
        <authorList>
            <person name="Hackl T."/>
        </authorList>
    </citation>
    <scope>NUCLEOTIDE SEQUENCE</scope>
</reference>
<dbReference type="InterPro" id="IPR012337">
    <property type="entry name" value="RNaseH-like_sf"/>
</dbReference>
<accession>A0AAI8VBM7</accession>
<sequence>MPRQWDHHDSNDPVDDVVTRFRHLGGDHGPSDPAYWDFDDEKDWDSDDSFSQVPPEIYESFEKTQAKYPRNSQDEVSRTPAGPMISLHDTRYFVPQWDEQMLGPAWRKERGAWDFDNPPKPLLPDDPKMKDAFRYCEEHPMHYAWAPGPDDIDIYRCDIESESSIVVHVRGGCVDDGQTVGPLHNRGSTGVFSGKDSEYNFASPQGVLNKPLDEEKAALDAALLALTVVRFDVLKDRRQLLDKTDNGGAGETAKQEMSKTSTKPTPAPSKNASPADADSDSSSEDDEDDSLALRIIIVSDNAAMVDNICKHQDTWDWEQEVPHTADGQPVKYGSLYERIEEMADGLEEDHDVVVNWYCVPEKFNKHAADLANEALRRNFKDVKQSFISAE</sequence>
<dbReference type="SUPFAM" id="SSF53098">
    <property type="entry name" value="Ribonuclease H-like"/>
    <property type="match status" value="1"/>
</dbReference>
<gene>
    <name evidence="2" type="ORF">KHLLAP_LOCUS1884</name>
</gene>
<dbReference type="EMBL" id="CAUWAG010000003">
    <property type="protein sequence ID" value="CAJ2501416.1"/>
    <property type="molecule type" value="Genomic_DNA"/>
</dbReference>
<dbReference type="GO" id="GO:0003676">
    <property type="term" value="F:nucleic acid binding"/>
    <property type="evidence" value="ECO:0007669"/>
    <property type="project" value="InterPro"/>
</dbReference>
<organism evidence="2 3">
    <name type="scientific">Anthostomella pinea</name>
    <dbReference type="NCBI Taxonomy" id="933095"/>
    <lineage>
        <taxon>Eukaryota</taxon>
        <taxon>Fungi</taxon>
        <taxon>Dikarya</taxon>
        <taxon>Ascomycota</taxon>
        <taxon>Pezizomycotina</taxon>
        <taxon>Sordariomycetes</taxon>
        <taxon>Xylariomycetidae</taxon>
        <taxon>Xylariales</taxon>
        <taxon>Xylariaceae</taxon>
        <taxon>Anthostomella</taxon>
    </lineage>
</organism>
<dbReference type="Gene3D" id="3.30.420.10">
    <property type="entry name" value="Ribonuclease H-like superfamily/Ribonuclease H"/>
    <property type="match status" value="1"/>
</dbReference>
<feature type="region of interest" description="Disordered" evidence="1">
    <location>
        <begin position="21"/>
        <end position="82"/>
    </location>
</feature>
<protein>
    <submittedName>
        <fullName evidence="2">Uu.00g042690.m01.CDS01</fullName>
    </submittedName>
</protein>
<feature type="compositionally biased region" description="Acidic residues" evidence="1">
    <location>
        <begin position="37"/>
        <end position="48"/>
    </location>
</feature>
<proteinExistence type="predicted"/>
<evidence type="ECO:0000256" key="1">
    <source>
        <dbReference type="SAM" id="MobiDB-lite"/>
    </source>
</evidence>
<keyword evidence="3" id="KW-1185">Reference proteome</keyword>
<feature type="compositionally biased region" description="Acidic residues" evidence="1">
    <location>
        <begin position="277"/>
        <end position="288"/>
    </location>
</feature>